<sequence>MSRSLKLLALCALILSLGGCIILPGHRHCCWRYDAVESR</sequence>
<evidence type="ECO:0008006" key="3">
    <source>
        <dbReference type="Google" id="ProtNLM"/>
    </source>
</evidence>
<organism evidence="1 2">
    <name type="scientific">Pseudomonas abietaniphila</name>
    <dbReference type="NCBI Taxonomy" id="89065"/>
    <lineage>
        <taxon>Bacteria</taxon>
        <taxon>Pseudomonadati</taxon>
        <taxon>Pseudomonadota</taxon>
        <taxon>Gammaproteobacteria</taxon>
        <taxon>Pseudomonadales</taxon>
        <taxon>Pseudomonadaceae</taxon>
        <taxon>Pseudomonas</taxon>
    </lineage>
</organism>
<reference evidence="2" key="1">
    <citation type="submission" date="2016-10" db="EMBL/GenBank/DDBJ databases">
        <authorList>
            <person name="Varghese N."/>
            <person name="Submissions S."/>
        </authorList>
    </citation>
    <scope>NUCLEOTIDE SEQUENCE [LARGE SCALE GENOMIC DNA]</scope>
    <source>
        <strain evidence="2">ATCC 700689</strain>
    </source>
</reference>
<keyword evidence="2" id="KW-1185">Reference proteome</keyword>
<accession>A0A1G7S5H2</accession>
<dbReference type="EMBL" id="FNCO01000001">
    <property type="protein sequence ID" value="SDG18257.1"/>
    <property type="molecule type" value="Genomic_DNA"/>
</dbReference>
<dbReference type="Proteomes" id="UP000182894">
    <property type="component" value="Unassembled WGS sequence"/>
</dbReference>
<gene>
    <name evidence="1" type="ORF">SAMN05216605_101357</name>
</gene>
<evidence type="ECO:0000313" key="1">
    <source>
        <dbReference type="EMBL" id="SDG18257.1"/>
    </source>
</evidence>
<protein>
    <recommendedName>
        <fullName evidence="3">Lipoprotein</fullName>
    </recommendedName>
</protein>
<dbReference type="PROSITE" id="PS51257">
    <property type="entry name" value="PROKAR_LIPOPROTEIN"/>
    <property type="match status" value="1"/>
</dbReference>
<evidence type="ECO:0000313" key="2">
    <source>
        <dbReference type="Proteomes" id="UP000182894"/>
    </source>
</evidence>
<proteinExistence type="predicted"/>
<name>A0A1G7S5H2_9PSED</name>
<dbReference type="AlphaFoldDB" id="A0A1G7S5H2"/>